<evidence type="ECO:0000313" key="1">
    <source>
        <dbReference type="EMBL" id="RST29720.1"/>
    </source>
</evidence>
<dbReference type="OrthoDB" id="7190810at2"/>
<sequence>MNDALQQWSRWWRAAVMMGEAAEAAGHVINRRSEIIAEGMRDPLHADWVELNRMVSEKAFGALQSWSILAGDAAKLQASMFVEGQRLGHAWLSGSTGNWQGAARLADSALTTGVRAFTPLHKAVTGNRRRLSQSSPRAGGR</sequence>
<keyword evidence="2" id="KW-1185">Reference proteome</keyword>
<dbReference type="RefSeq" id="WP_126717559.1">
    <property type="nucleotide sequence ID" value="NZ_RWJF01000001.1"/>
</dbReference>
<accession>A0A429V703</accession>
<organism evidence="1 2">
    <name type="scientific">Sphingomonas ginkgonis</name>
    <dbReference type="NCBI Taxonomy" id="2315330"/>
    <lineage>
        <taxon>Bacteria</taxon>
        <taxon>Pseudomonadati</taxon>
        <taxon>Pseudomonadota</taxon>
        <taxon>Alphaproteobacteria</taxon>
        <taxon>Sphingomonadales</taxon>
        <taxon>Sphingomonadaceae</taxon>
        <taxon>Sphingomonas</taxon>
    </lineage>
</organism>
<proteinExistence type="predicted"/>
<dbReference type="Proteomes" id="UP000274661">
    <property type="component" value="Unassembled WGS sequence"/>
</dbReference>
<evidence type="ECO:0000313" key="2">
    <source>
        <dbReference type="Proteomes" id="UP000274661"/>
    </source>
</evidence>
<name>A0A429V703_9SPHN</name>
<evidence type="ECO:0008006" key="3">
    <source>
        <dbReference type="Google" id="ProtNLM"/>
    </source>
</evidence>
<gene>
    <name evidence="1" type="ORF">HMF7854_01910</name>
</gene>
<comment type="caution">
    <text evidence="1">The sequence shown here is derived from an EMBL/GenBank/DDBJ whole genome shotgun (WGS) entry which is preliminary data.</text>
</comment>
<dbReference type="AlphaFoldDB" id="A0A429V703"/>
<dbReference type="EMBL" id="RWJF01000001">
    <property type="protein sequence ID" value="RST29720.1"/>
    <property type="molecule type" value="Genomic_DNA"/>
</dbReference>
<protein>
    <recommendedName>
        <fullName evidence="3">Phasin domain-containing protein</fullName>
    </recommendedName>
</protein>
<reference evidence="1 2" key="1">
    <citation type="submission" date="2018-12" db="EMBL/GenBank/DDBJ databases">
        <title>Sphingomonas sp. HMF7854 Genome sequencing and assembly.</title>
        <authorList>
            <person name="Cha I."/>
            <person name="Kang H."/>
            <person name="Kim H."/>
            <person name="Kang J."/>
            <person name="Joh K."/>
        </authorList>
    </citation>
    <scope>NUCLEOTIDE SEQUENCE [LARGE SCALE GENOMIC DNA]</scope>
    <source>
        <strain evidence="1 2">HMF7854</strain>
    </source>
</reference>